<dbReference type="AlphaFoldDB" id="A0A4Z2G4T5"/>
<accession>A0A4Z2G4T5</accession>
<sequence>MRSARPDSSTSQVSQVSCGRALDPGPPLTVLLALTMKGLLMRSRMLGEVGETGESEGGEAEW</sequence>
<dbReference type="Proteomes" id="UP000314294">
    <property type="component" value="Unassembled WGS sequence"/>
</dbReference>
<keyword evidence="3" id="KW-1185">Reference proteome</keyword>
<feature type="compositionally biased region" description="Polar residues" evidence="1">
    <location>
        <begin position="1"/>
        <end position="17"/>
    </location>
</feature>
<comment type="caution">
    <text evidence="2">The sequence shown here is derived from an EMBL/GenBank/DDBJ whole genome shotgun (WGS) entry which is preliminary data.</text>
</comment>
<evidence type="ECO:0000313" key="3">
    <source>
        <dbReference type="Proteomes" id="UP000314294"/>
    </source>
</evidence>
<reference evidence="2 3" key="1">
    <citation type="submission" date="2019-03" db="EMBL/GenBank/DDBJ databases">
        <title>First draft genome of Liparis tanakae, snailfish: a comprehensive survey of snailfish specific genes.</title>
        <authorList>
            <person name="Kim W."/>
            <person name="Song I."/>
            <person name="Jeong J.-H."/>
            <person name="Kim D."/>
            <person name="Kim S."/>
            <person name="Ryu S."/>
            <person name="Song J.Y."/>
            <person name="Lee S.K."/>
        </authorList>
    </citation>
    <scope>NUCLEOTIDE SEQUENCE [LARGE SCALE GENOMIC DNA]</scope>
    <source>
        <tissue evidence="2">Muscle</tissue>
    </source>
</reference>
<name>A0A4Z2G4T5_9TELE</name>
<feature type="region of interest" description="Disordered" evidence="1">
    <location>
        <begin position="1"/>
        <end position="27"/>
    </location>
</feature>
<organism evidence="2 3">
    <name type="scientific">Liparis tanakae</name>
    <name type="common">Tanaka's snailfish</name>
    <dbReference type="NCBI Taxonomy" id="230148"/>
    <lineage>
        <taxon>Eukaryota</taxon>
        <taxon>Metazoa</taxon>
        <taxon>Chordata</taxon>
        <taxon>Craniata</taxon>
        <taxon>Vertebrata</taxon>
        <taxon>Euteleostomi</taxon>
        <taxon>Actinopterygii</taxon>
        <taxon>Neopterygii</taxon>
        <taxon>Teleostei</taxon>
        <taxon>Neoteleostei</taxon>
        <taxon>Acanthomorphata</taxon>
        <taxon>Eupercaria</taxon>
        <taxon>Perciformes</taxon>
        <taxon>Cottioidei</taxon>
        <taxon>Cottales</taxon>
        <taxon>Liparidae</taxon>
        <taxon>Liparis</taxon>
    </lineage>
</organism>
<evidence type="ECO:0000313" key="2">
    <source>
        <dbReference type="EMBL" id="TNN47582.1"/>
    </source>
</evidence>
<protein>
    <submittedName>
        <fullName evidence="2">Uncharacterized protein</fullName>
    </submittedName>
</protein>
<proteinExistence type="predicted"/>
<dbReference type="EMBL" id="SRLO01000735">
    <property type="protein sequence ID" value="TNN47582.1"/>
    <property type="molecule type" value="Genomic_DNA"/>
</dbReference>
<gene>
    <name evidence="2" type="ORF">EYF80_042224</name>
</gene>
<evidence type="ECO:0000256" key="1">
    <source>
        <dbReference type="SAM" id="MobiDB-lite"/>
    </source>
</evidence>